<gene>
    <name evidence="2" type="ORF">D5R40_16275</name>
</gene>
<dbReference type="RefSeq" id="WP_124154899.1">
    <property type="nucleotide sequence ID" value="NZ_CAWOLW010000704.1"/>
</dbReference>
<dbReference type="GO" id="GO:0003676">
    <property type="term" value="F:nucleic acid binding"/>
    <property type="evidence" value="ECO:0007669"/>
    <property type="project" value="InterPro"/>
</dbReference>
<proteinExistence type="predicted"/>
<dbReference type="InterPro" id="IPR038717">
    <property type="entry name" value="Tc1-like_DDE_dom"/>
</dbReference>
<evidence type="ECO:0000313" key="2">
    <source>
        <dbReference type="EMBL" id="RQH40786.1"/>
    </source>
</evidence>
<dbReference type="Proteomes" id="UP000269154">
    <property type="component" value="Unassembled WGS sequence"/>
</dbReference>
<sequence length="61" mass="7032">MFLPAYSPDLSPIELCWSKFKEFLGSRQARTQEQLNRVISEALAEQVRQLSRGDKVAESYI</sequence>
<comment type="caution">
    <text evidence="2">The sequence shown here is derived from an EMBL/GenBank/DDBJ whole genome shotgun (WGS) entry which is preliminary data.</text>
</comment>
<organism evidence="2 3">
    <name type="scientific">Okeania hirsuta</name>
    <dbReference type="NCBI Taxonomy" id="1458930"/>
    <lineage>
        <taxon>Bacteria</taxon>
        <taxon>Bacillati</taxon>
        <taxon>Cyanobacteriota</taxon>
        <taxon>Cyanophyceae</taxon>
        <taxon>Oscillatoriophycideae</taxon>
        <taxon>Oscillatoriales</taxon>
        <taxon>Microcoleaceae</taxon>
        <taxon>Okeania</taxon>
    </lineage>
</organism>
<evidence type="ECO:0000313" key="3">
    <source>
        <dbReference type="Proteomes" id="UP000269154"/>
    </source>
</evidence>
<dbReference type="AlphaFoldDB" id="A0A3N6P8T8"/>
<dbReference type="Pfam" id="PF13358">
    <property type="entry name" value="DDE_3"/>
    <property type="match status" value="1"/>
</dbReference>
<dbReference type="OrthoDB" id="427021at2"/>
<dbReference type="InterPro" id="IPR036397">
    <property type="entry name" value="RNaseH_sf"/>
</dbReference>
<accession>A0A3N6P8T8</accession>
<dbReference type="Gene3D" id="3.30.420.10">
    <property type="entry name" value="Ribonuclease H-like superfamily/Ribonuclease H"/>
    <property type="match status" value="1"/>
</dbReference>
<feature type="domain" description="Tc1-like transposase DDE" evidence="1">
    <location>
        <begin position="1"/>
        <end position="35"/>
    </location>
</feature>
<protein>
    <recommendedName>
        <fullName evidence="1">Tc1-like transposase DDE domain-containing protein</fullName>
    </recommendedName>
</protein>
<reference evidence="2 3" key="1">
    <citation type="journal article" date="2018" name="ACS Chem. Biol.">
        <title>Ketoreductase domain dysfunction expands chemodiversity: malyngamide biosynthesis in the cyanobacterium Okeania hirsuta.</title>
        <authorList>
            <person name="Moss N.A."/>
            <person name="Leao T."/>
            <person name="Rankin M."/>
            <person name="McCullough T.M."/>
            <person name="Qu P."/>
            <person name="Korobeynikov A."/>
            <person name="Smith J.L."/>
            <person name="Gerwick L."/>
            <person name="Gerwick W.H."/>
        </authorList>
    </citation>
    <scope>NUCLEOTIDE SEQUENCE [LARGE SCALE GENOMIC DNA]</scope>
    <source>
        <strain evidence="2 3">PAB10Feb10-1</strain>
    </source>
</reference>
<dbReference type="EMBL" id="RCBY01000088">
    <property type="protein sequence ID" value="RQH40786.1"/>
    <property type="molecule type" value="Genomic_DNA"/>
</dbReference>
<evidence type="ECO:0000259" key="1">
    <source>
        <dbReference type="Pfam" id="PF13358"/>
    </source>
</evidence>
<keyword evidence="3" id="KW-1185">Reference proteome</keyword>
<name>A0A3N6P8T8_9CYAN</name>